<evidence type="ECO:0000313" key="2">
    <source>
        <dbReference type="Proteomes" id="UP000535182"/>
    </source>
</evidence>
<protein>
    <submittedName>
        <fullName evidence="1">DNA-directed RNA polymerase specialized sigma24 family protein</fullName>
    </submittedName>
</protein>
<dbReference type="SUPFAM" id="SSF88659">
    <property type="entry name" value="Sigma3 and sigma4 domains of RNA polymerase sigma factors"/>
    <property type="match status" value="1"/>
</dbReference>
<proteinExistence type="predicted"/>
<keyword evidence="1" id="KW-0240">DNA-directed RNA polymerase</keyword>
<accession>A0A9X0QJU7</accession>
<keyword evidence="2" id="KW-1185">Reference proteome</keyword>
<dbReference type="RefSeq" id="WP_183981577.1">
    <property type="nucleotide sequence ID" value="NZ_JACHEB010000018.1"/>
</dbReference>
<gene>
    <name evidence="1" type="ORF">HDF14_005446</name>
</gene>
<reference evidence="1 2" key="1">
    <citation type="submission" date="2020-08" db="EMBL/GenBank/DDBJ databases">
        <title>Genomic Encyclopedia of Type Strains, Phase IV (KMG-V): Genome sequencing to study the core and pangenomes of soil and plant-associated prokaryotes.</title>
        <authorList>
            <person name="Whitman W."/>
        </authorList>
    </citation>
    <scope>NUCLEOTIDE SEQUENCE [LARGE SCALE GENOMIC DNA]</scope>
    <source>
        <strain evidence="1 2">X5P2</strain>
    </source>
</reference>
<organism evidence="1 2">
    <name type="scientific">Tunturiibacter gelidiferens</name>
    <dbReference type="NCBI Taxonomy" id="3069689"/>
    <lineage>
        <taxon>Bacteria</taxon>
        <taxon>Pseudomonadati</taxon>
        <taxon>Acidobacteriota</taxon>
        <taxon>Terriglobia</taxon>
        <taxon>Terriglobales</taxon>
        <taxon>Acidobacteriaceae</taxon>
        <taxon>Tunturiibacter</taxon>
    </lineage>
</organism>
<sequence length="425" mass="48228">MATAVITTPPIDLAVAALRMNWLLPNPAETSATPHSLILPFLWASEHVEYEHPDESKKYKMVGPASYSPGPWLSVGIVDCLLSDERGELTNAEEGRYQRLRAVQYSFRGYLHDNNQRPAPFLGNNLNTFGNVFTDEELAIHLSEEELEEATDTDVEQCSFEVAGPVAGTEDDELNEEDDFAARVDVSSSDPKFEISVVHDTDAEADKELDKAYFLWLEDPSTQPSFIRALYDFVHERMGRTTVATKLWLADEVDDSASEFVVTMMETLQKMRDGFGKHKEVRRLDKPCHYVYRALAETRKGEVVKLTKHQETCLCVEYLNSDGEEESRFDDASETARNGYFHDDEPDFEFRKDVFEERSSQWGELIEALPVELQPVARMYYLQALTQKQIETDSGITQGAVSKQLTRVREIMSAYVAKKSQGGYL</sequence>
<dbReference type="EMBL" id="JACHEB010000018">
    <property type="protein sequence ID" value="MBB5331797.1"/>
    <property type="molecule type" value="Genomic_DNA"/>
</dbReference>
<evidence type="ECO:0000313" key="1">
    <source>
        <dbReference type="EMBL" id="MBB5331797.1"/>
    </source>
</evidence>
<name>A0A9X0QJU7_9BACT</name>
<dbReference type="AlphaFoldDB" id="A0A9X0QJU7"/>
<comment type="caution">
    <text evidence="1">The sequence shown here is derived from an EMBL/GenBank/DDBJ whole genome shotgun (WGS) entry which is preliminary data.</text>
</comment>
<dbReference type="GO" id="GO:0000428">
    <property type="term" value="C:DNA-directed RNA polymerase complex"/>
    <property type="evidence" value="ECO:0007669"/>
    <property type="project" value="UniProtKB-KW"/>
</dbReference>
<keyword evidence="1" id="KW-0804">Transcription</keyword>
<dbReference type="Gene3D" id="1.10.10.10">
    <property type="entry name" value="Winged helix-like DNA-binding domain superfamily/Winged helix DNA-binding domain"/>
    <property type="match status" value="1"/>
</dbReference>
<dbReference type="InterPro" id="IPR036388">
    <property type="entry name" value="WH-like_DNA-bd_sf"/>
</dbReference>
<dbReference type="Proteomes" id="UP000535182">
    <property type="component" value="Unassembled WGS sequence"/>
</dbReference>
<dbReference type="InterPro" id="IPR013324">
    <property type="entry name" value="RNA_pol_sigma_r3/r4-like"/>
</dbReference>